<name>A0A0C1H986_9BACT</name>
<dbReference type="SUPFAM" id="SSF52540">
    <property type="entry name" value="P-loop containing nucleoside triphosphate hydrolases"/>
    <property type="match status" value="1"/>
</dbReference>
<comment type="caution">
    <text evidence="2">The sequence shown here is derived from an EMBL/GenBank/DDBJ whole genome shotgun (WGS) entry which is preliminary data.</text>
</comment>
<feature type="compositionally biased region" description="Low complexity" evidence="1">
    <location>
        <begin position="101"/>
        <end position="114"/>
    </location>
</feature>
<dbReference type="PATRIC" id="fig|362787.3.peg.1422"/>
<evidence type="ECO:0000313" key="2">
    <source>
        <dbReference type="EMBL" id="KIC71448.1"/>
    </source>
</evidence>
<accession>A0A0C1H986</accession>
<reference evidence="2 3" key="1">
    <citation type="journal article" date="2014" name="Mol. Biol. Evol.">
        <title>Massive expansion of Ubiquitination-related gene families within the Chlamydiae.</title>
        <authorList>
            <person name="Domman D."/>
            <person name="Collingro A."/>
            <person name="Lagkouvardos I."/>
            <person name="Gehre L."/>
            <person name="Weinmaier T."/>
            <person name="Rattei T."/>
            <person name="Subtil A."/>
            <person name="Horn M."/>
        </authorList>
    </citation>
    <scope>NUCLEOTIDE SEQUENCE [LARGE SCALE GENOMIC DNA]</scope>
    <source>
        <strain evidence="2 3">EI2</strain>
    </source>
</reference>
<protein>
    <recommendedName>
        <fullName evidence="4">G domain-containing protein</fullName>
    </recommendedName>
</protein>
<organism evidence="2 3">
    <name type="scientific">Candidatus Protochlamydia amoebophila</name>
    <dbReference type="NCBI Taxonomy" id="362787"/>
    <lineage>
        <taxon>Bacteria</taxon>
        <taxon>Pseudomonadati</taxon>
        <taxon>Chlamydiota</taxon>
        <taxon>Chlamydiia</taxon>
        <taxon>Parachlamydiales</taxon>
        <taxon>Parachlamydiaceae</taxon>
        <taxon>Candidatus Protochlamydia</taxon>
    </lineage>
</organism>
<sequence>MRKLIMNIQGWNIIDVAQKIFPQAQCETRGNECFLTLQPNSLEIVKYTQSLNDIFRKNHVNSKSEKKLKSVFQKYQYKVIQLSELEQKISKTIEKLQRSLSPSSQNATSQNSTSKQMEDLLTNPQARLQAGTLASQTAHNKDVILFIGTTGCGKSTTMNYLAGCKMQKIDRKAIGLPSAATNKIILAQNPLSKIGHKNDKSQTSYPKICDDTHNQFAYCDCPGIGDTKGVDVEIYNAICIKEITEKAKSVKGILVFMEYGDFVTGRNEAISKNLKYLQLLLKDFNKYQKAVLFLITKVTVADSDVDLPGIKKQLLKQVRKLADSQVDLELARFCQQIIDSKILKDQLGEKLLICNPCGATAVQEKDKMLAIIRQFSSFQPTTNKKDAFGYPLSQKAELEIEKTKAFLLSNARSYLSKLEKSTKTYWEKRSLPQSVENLKACWEEITDWVEELQTPTFAKIAQGTSYLQVSQTLTDHLKQCGIYWEKLKEIYPPTNKEEAKTYRLDICLKDDLKRFVIHLQSIQKNIRQMYLTKMHQANLKALTKSLQTYKIQRDLAGWRQKLQIVQLDNLTLDQYLEIDDALGCPIPYRKQLQEIITSKNSQIKLKEIKDVLTLHLNPFKVDKIDNRIEVNAQTPCVAFSAILKEVKVHFQASQAQAELIISVNKSKEATLYLDCDLTEKELTGIKGRTVIINAAIIKVMPSKTKKEYKMALNGTWLRPGSILFKGRLVGTEKIKENSLFLSPQTENADHPMRSFGYEWRS</sequence>
<evidence type="ECO:0000256" key="1">
    <source>
        <dbReference type="SAM" id="MobiDB-lite"/>
    </source>
</evidence>
<dbReference type="Proteomes" id="UP000031465">
    <property type="component" value="Unassembled WGS sequence"/>
</dbReference>
<dbReference type="EMBL" id="JSAN01000088">
    <property type="protein sequence ID" value="KIC71448.1"/>
    <property type="molecule type" value="Genomic_DNA"/>
</dbReference>
<dbReference type="Gene3D" id="3.40.50.300">
    <property type="entry name" value="P-loop containing nucleotide triphosphate hydrolases"/>
    <property type="match status" value="1"/>
</dbReference>
<dbReference type="InterPro" id="IPR027417">
    <property type="entry name" value="P-loop_NTPase"/>
</dbReference>
<proteinExistence type="predicted"/>
<gene>
    <name evidence="2" type="ORF">DB44_DP00070</name>
</gene>
<feature type="region of interest" description="Disordered" evidence="1">
    <location>
        <begin position="97"/>
        <end position="117"/>
    </location>
</feature>
<dbReference type="AlphaFoldDB" id="A0A0C1H986"/>
<evidence type="ECO:0000313" key="3">
    <source>
        <dbReference type="Proteomes" id="UP000031465"/>
    </source>
</evidence>
<evidence type="ECO:0008006" key="4">
    <source>
        <dbReference type="Google" id="ProtNLM"/>
    </source>
</evidence>